<feature type="non-terminal residue" evidence="2">
    <location>
        <position position="1"/>
    </location>
</feature>
<comment type="caution">
    <text evidence="2">The sequence shown here is derived from an EMBL/GenBank/DDBJ whole genome shotgun (WGS) entry which is preliminary data.</text>
</comment>
<organism evidence="2 3">
    <name type="scientific">Rhizoctonia solani</name>
    <dbReference type="NCBI Taxonomy" id="456999"/>
    <lineage>
        <taxon>Eukaryota</taxon>
        <taxon>Fungi</taxon>
        <taxon>Dikarya</taxon>
        <taxon>Basidiomycota</taxon>
        <taxon>Agaricomycotina</taxon>
        <taxon>Agaricomycetes</taxon>
        <taxon>Cantharellales</taxon>
        <taxon>Ceratobasidiaceae</taxon>
        <taxon>Rhizoctonia</taxon>
    </lineage>
</organism>
<sequence>RENVGYSLTTNIYNYRVRPVGGPRCSDEIRVNGYARQWKGWESQPQIKTVAHDPPQLESHPTHELGAGSSEERAPGPAEIVAPPMSGEVIVPMPKNETVPASGLLSLYYPTASSDEPVENATRISFGGLAHIQTKDPVTGSIRRMQVPVVTLPGEVPYACRRCFQLRSAWRLEETCTSWSIGVSDLCLDAFYEIDNWTD</sequence>
<dbReference type="AlphaFoldDB" id="A0A8H3D0U4"/>
<evidence type="ECO:0000256" key="1">
    <source>
        <dbReference type="SAM" id="MobiDB-lite"/>
    </source>
</evidence>
<protein>
    <submittedName>
        <fullName evidence="2">Uncharacterized protein</fullName>
    </submittedName>
</protein>
<evidence type="ECO:0000313" key="2">
    <source>
        <dbReference type="EMBL" id="CAE6508903.1"/>
    </source>
</evidence>
<proteinExistence type="predicted"/>
<dbReference type="EMBL" id="CAJMWT010005713">
    <property type="protein sequence ID" value="CAE6508903.1"/>
    <property type="molecule type" value="Genomic_DNA"/>
</dbReference>
<dbReference type="Proteomes" id="UP000663843">
    <property type="component" value="Unassembled WGS sequence"/>
</dbReference>
<gene>
    <name evidence="2" type="ORF">RDB_LOCUS149582</name>
</gene>
<reference evidence="2" key="1">
    <citation type="submission" date="2021-01" db="EMBL/GenBank/DDBJ databases">
        <authorList>
            <person name="Kaushik A."/>
        </authorList>
    </citation>
    <scope>NUCLEOTIDE SEQUENCE</scope>
    <source>
        <strain evidence="2">AG2-2IIIB</strain>
    </source>
</reference>
<name>A0A8H3D0U4_9AGAM</name>
<feature type="region of interest" description="Disordered" evidence="1">
    <location>
        <begin position="52"/>
        <end position="76"/>
    </location>
</feature>
<evidence type="ECO:0000313" key="3">
    <source>
        <dbReference type="Proteomes" id="UP000663843"/>
    </source>
</evidence>
<accession>A0A8H3D0U4</accession>